<proteinExistence type="inferred from homology"/>
<evidence type="ECO:0000313" key="4">
    <source>
        <dbReference type="Ensembl" id="ENSGMOP00000001831.2"/>
    </source>
</evidence>
<keyword evidence="5" id="KW-1185">Reference proteome</keyword>
<organism evidence="4 5">
    <name type="scientific">Gadus morhua</name>
    <name type="common">Atlantic cod</name>
    <dbReference type="NCBI Taxonomy" id="8049"/>
    <lineage>
        <taxon>Eukaryota</taxon>
        <taxon>Metazoa</taxon>
        <taxon>Chordata</taxon>
        <taxon>Craniata</taxon>
        <taxon>Vertebrata</taxon>
        <taxon>Euteleostomi</taxon>
        <taxon>Actinopterygii</taxon>
        <taxon>Neopterygii</taxon>
        <taxon>Teleostei</taxon>
        <taxon>Neoteleostei</taxon>
        <taxon>Acanthomorphata</taxon>
        <taxon>Zeiogadaria</taxon>
        <taxon>Gadariae</taxon>
        <taxon>Gadiformes</taxon>
        <taxon>Gadoidei</taxon>
        <taxon>Gadidae</taxon>
        <taxon>Gadus</taxon>
    </lineage>
</organism>
<dbReference type="RefSeq" id="XP_030212473.1">
    <property type="nucleotide sequence ID" value="XM_030356613.1"/>
</dbReference>
<accession>A0A8C5F3X5</accession>
<sequence>MKKQTLRWCQTPPSVTVRTKPNNAYSLQIKRSLRLKRPNQQVAQGPAGKSQPSQCQHELYRAKVISGPTLVVQREEMTAFFRIFDDVLIQDFLCRDCCCKVTDKYLLAMTFIYFKRADFSIGEHNRTNFFIALYLANTMEEDEEENKYEIFPWALGSSWRKHFPHFLKQRDKLWARMEYRGVVSKRCCEEVIAIMPSHLLWQRERAEHHSGARRHNGQRDQVCLPRGPSAAPAPCTLCGHGAKRCRSLVLFSSSSSSSKCSSATTPSLDSPLWLEVEATPPQAKPPQAKPPKTQPPKAKPPKAKPPKGKARKARGQAQRSTCRLTEVPPRHDSGCGSTHDASMDWINEE</sequence>
<dbReference type="Ensembl" id="ENSGMOT00000001892.2">
    <property type="protein sequence ID" value="ENSGMOP00000001831.2"/>
    <property type="gene ID" value="ENSGMOG00000001737.2"/>
</dbReference>
<reference evidence="4" key="2">
    <citation type="submission" date="2025-09" db="UniProtKB">
        <authorList>
            <consortium name="Ensembl"/>
        </authorList>
    </citation>
    <scope>IDENTIFICATION</scope>
</reference>
<keyword evidence="2" id="KW-0131">Cell cycle</keyword>
<dbReference type="RefSeq" id="XP_030212475.1">
    <property type="nucleotide sequence ID" value="XM_030356615.1"/>
</dbReference>
<gene>
    <name evidence="4" type="primary">SPDYA</name>
    <name evidence="4" type="synonym">spdya</name>
</gene>
<dbReference type="GeneTree" id="ENSGT00940000154524"/>
<dbReference type="AlphaFoldDB" id="A0A8C5F3X5"/>
<dbReference type="InterPro" id="IPR052316">
    <property type="entry name" value="Speedy-Ringo_regulator"/>
</dbReference>
<reference evidence="4" key="1">
    <citation type="submission" date="2025-08" db="UniProtKB">
        <authorList>
            <consortium name="Ensembl"/>
        </authorList>
    </citation>
    <scope>IDENTIFICATION</scope>
</reference>
<dbReference type="Pfam" id="PF11357">
    <property type="entry name" value="Spy1"/>
    <property type="match status" value="1"/>
</dbReference>
<dbReference type="InterPro" id="IPR020984">
    <property type="entry name" value="Speedy"/>
</dbReference>
<dbReference type="OrthoDB" id="9442170at2759"/>
<feature type="compositionally biased region" description="Basic residues" evidence="3">
    <location>
        <begin position="299"/>
        <end position="314"/>
    </location>
</feature>
<dbReference type="PANTHER" id="PTHR31545:SF4">
    <property type="entry name" value="SPEEDY PROTEIN A"/>
    <property type="match status" value="1"/>
</dbReference>
<dbReference type="GO" id="GO:0019901">
    <property type="term" value="F:protein kinase binding"/>
    <property type="evidence" value="ECO:0007669"/>
    <property type="project" value="InterPro"/>
</dbReference>
<dbReference type="Proteomes" id="UP000694546">
    <property type="component" value="Chromosome 5"/>
</dbReference>
<name>A0A8C5F3X5_GADMO</name>
<evidence type="ECO:0000256" key="1">
    <source>
        <dbReference type="ARBA" id="ARBA00010932"/>
    </source>
</evidence>
<dbReference type="GeneID" id="115543929"/>
<dbReference type="PANTHER" id="PTHR31545">
    <property type="entry name" value="SEEDY PROTEIN A/C FAMILY MEMBER"/>
    <property type="match status" value="1"/>
</dbReference>
<protein>
    <submittedName>
        <fullName evidence="4">Speedy/RINGO cell cycle regulator family member A</fullName>
    </submittedName>
</protein>
<dbReference type="OMA" id="FLRMDCC"/>
<feature type="compositionally biased region" description="Pro residues" evidence="3">
    <location>
        <begin position="282"/>
        <end position="298"/>
    </location>
</feature>
<comment type="similarity">
    <text evidence="1">Belongs to the Speedy/Ringo family.</text>
</comment>
<evidence type="ECO:0000313" key="5">
    <source>
        <dbReference type="Proteomes" id="UP000694546"/>
    </source>
</evidence>
<feature type="region of interest" description="Disordered" evidence="3">
    <location>
        <begin position="280"/>
        <end position="349"/>
    </location>
</feature>
<evidence type="ECO:0000256" key="3">
    <source>
        <dbReference type="SAM" id="MobiDB-lite"/>
    </source>
</evidence>
<evidence type="ECO:0000256" key="2">
    <source>
        <dbReference type="ARBA" id="ARBA00023306"/>
    </source>
</evidence>